<gene>
    <name evidence="2" type="ORF">H7B67_24310</name>
</gene>
<dbReference type="SUPFAM" id="SSF110296">
    <property type="entry name" value="Oligoxyloglucan reducing end-specific cellobiohydrolase"/>
    <property type="match status" value="1"/>
</dbReference>
<dbReference type="Gene3D" id="2.130.10.10">
    <property type="entry name" value="YVTN repeat-like/Quinoprotein amine dehydrogenase"/>
    <property type="match status" value="2"/>
</dbReference>
<evidence type="ECO:0000313" key="2">
    <source>
        <dbReference type="EMBL" id="MBB6637263.1"/>
    </source>
</evidence>
<name>A0A841SYG6_9BACL</name>
<evidence type="ECO:0000313" key="3">
    <source>
        <dbReference type="Proteomes" id="UP000535838"/>
    </source>
</evidence>
<dbReference type="PANTHER" id="PTHR47199:SF2">
    <property type="entry name" value="PHOTOSYSTEM II STABILITY_ASSEMBLY FACTOR HCF136, CHLOROPLASTIC"/>
    <property type="match status" value="1"/>
</dbReference>
<dbReference type="RefSeq" id="WP_185122478.1">
    <property type="nucleotide sequence ID" value="NZ_JACJVQ010000021.1"/>
</dbReference>
<protein>
    <recommendedName>
        <fullName evidence="4">Photosynthesis system II assembly factor Ycf48/Hcf136-like domain-containing protein</fullName>
    </recommendedName>
</protein>
<evidence type="ECO:0008006" key="4">
    <source>
        <dbReference type="Google" id="ProtNLM"/>
    </source>
</evidence>
<feature type="region of interest" description="Disordered" evidence="1">
    <location>
        <begin position="28"/>
        <end position="75"/>
    </location>
</feature>
<dbReference type="InterPro" id="IPR015943">
    <property type="entry name" value="WD40/YVTN_repeat-like_dom_sf"/>
</dbReference>
<keyword evidence="3" id="KW-1185">Reference proteome</keyword>
<dbReference type="AlphaFoldDB" id="A0A841SYG6"/>
<dbReference type="PANTHER" id="PTHR47199">
    <property type="entry name" value="PHOTOSYSTEM II STABILITY/ASSEMBLY FACTOR HCF136, CHLOROPLASTIC"/>
    <property type="match status" value="1"/>
</dbReference>
<reference evidence="2 3" key="1">
    <citation type="submission" date="2020-08" db="EMBL/GenBank/DDBJ databases">
        <title>Cohnella phylogeny.</title>
        <authorList>
            <person name="Dunlap C."/>
        </authorList>
    </citation>
    <scope>NUCLEOTIDE SEQUENCE [LARGE SCALE GENOMIC DNA]</scope>
    <source>
        <strain evidence="2 3">DSM 25241</strain>
    </source>
</reference>
<dbReference type="Proteomes" id="UP000535838">
    <property type="component" value="Unassembled WGS sequence"/>
</dbReference>
<accession>A0A841SYG6</accession>
<sequence length="407" mass="42191">MILRKSTLRGGLLLLLASLLILSGCTGSGSSSSSNSSGGEPSPSGSPSAGSSPSSSPSAAPSVPPASTAPASSEAPAVSMAQATALRLADEKIGWAGGDGWIARTDDGGKSWRAQYSKPYPVVQLFALNDKKVWATLDIGSSKGLQLIRSTDGGDSWSEVGVVPNRGFLHFLNDNDAFIGNARSKDGGATWIQLKTPENLVGDAYFHDLNNGWAVQTSSGKFAFLHSADGGKTWETVMSRATEVEPTNAIIRSTGKNDAWIELVGDSGMSQTSYSLFHTEDGGKTWLPAVAKNTAGAGPAPGFSVDDKANSEGTGSRPGQLYVVNPSTAFMGGDCPACDAPKTIMTTTDGGRSWTPSKQEFPGYGEGLIGATDAKHVWLLANDSEKSAVLYTSGDGGASWSKVHSFE</sequence>
<dbReference type="PROSITE" id="PS51257">
    <property type="entry name" value="PROKAR_LIPOPROTEIN"/>
    <property type="match status" value="1"/>
</dbReference>
<evidence type="ECO:0000256" key="1">
    <source>
        <dbReference type="SAM" id="MobiDB-lite"/>
    </source>
</evidence>
<dbReference type="CDD" id="cd15482">
    <property type="entry name" value="Sialidase_non-viral"/>
    <property type="match status" value="1"/>
</dbReference>
<organism evidence="2 3">
    <name type="scientific">Cohnella thailandensis</name>
    <dbReference type="NCBI Taxonomy" id="557557"/>
    <lineage>
        <taxon>Bacteria</taxon>
        <taxon>Bacillati</taxon>
        <taxon>Bacillota</taxon>
        <taxon>Bacilli</taxon>
        <taxon>Bacillales</taxon>
        <taxon>Paenibacillaceae</taxon>
        <taxon>Cohnella</taxon>
    </lineage>
</organism>
<dbReference type="Gene3D" id="2.120.10.10">
    <property type="match status" value="1"/>
</dbReference>
<dbReference type="EMBL" id="JACJVQ010000021">
    <property type="protein sequence ID" value="MBB6637263.1"/>
    <property type="molecule type" value="Genomic_DNA"/>
</dbReference>
<comment type="caution">
    <text evidence="2">The sequence shown here is derived from an EMBL/GenBank/DDBJ whole genome shotgun (WGS) entry which is preliminary data.</text>
</comment>
<proteinExistence type="predicted"/>